<dbReference type="eggNOG" id="KOG2566">
    <property type="taxonomic scope" value="Eukaryota"/>
</dbReference>
<evidence type="ECO:0000313" key="6">
    <source>
        <dbReference type="Proteomes" id="UP000006643"/>
    </source>
</evidence>
<dbReference type="InterPro" id="IPR001139">
    <property type="entry name" value="Glyco_hydro_30"/>
</dbReference>
<dbReference type="VEuPathDB" id="FungiDB:PITG_17502"/>
<dbReference type="PANTHER" id="PTHR11069">
    <property type="entry name" value="GLUCOSYLCERAMIDASE"/>
    <property type="match status" value="1"/>
</dbReference>
<dbReference type="AlphaFoldDB" id="D0NWF6"/>
<dbReference type="PANTHER" id="PTHR11069:SF23">
    <property type="entry name" value="LYSOSOMAL ACID GLUCOSYLCERAMIDASE"/>
    <property type="match status" value="1"/>
</dbReference>
<dbReference type="KEGG" id="pif:PITG_17502"/>
<dbReference type="InterPro" id="IPR033453">
    <property type="entry name" value="Glyco_hydro_30_TIM-barrel"/>
</dbReference>
<evidence type="ECO:0000259" key="4">
    <source>
        <dbReference type="Pfam" id="PF02055"/>
    </source>
</evidence>
<proteinExistence type="inferred from homology"/>
<feature type="domain" description="Glycosyl hydrolase family 30 TIM-barrel" evidence="4">
    <location>
        <begin position="53"/>
        <end position="154"/>
    </location>
</feature>
<comment type="similarity">
    <text evidence="1">Belongs to the glycosyl hydrolase 30 family.</text>
</comment>
<dbReference type="GO" id="GO:0006680">
    <property type="term" value="P:glucosylceramide catabolic process"/>
    <property type="evidence" value="ECO:0007669"/>
    <property type="project" value="TreeGrafter"/>
</dbReference>
<dbReference type="OrthoDB" id="2160638at2759"/>
<evidence type="ECO:0000256" key="2">
    <source>
        <dbReference type="ARBA" id="ARBA00022729"/>
    </source>
</evidence>
<protein>
    <recommendedName>
        <fullName evidence="4">Glycosyl hydrolase family 30 TIM-barrel domain-containing protein</fullName>
    </recommendedName>
</protein>
<dbReference type="OMA" id="FAYTVIN"/>
<dbReference type="RefSeq" id="XP_002896566.1">
    <property type="nucleotide sequence ID" value="XM_002896520.1"/>
</dbReference>
<dbReference type="GO" id="GO:0004348">
    <property type="term" value="F:glucosylceramidase activity"/>
    <property type="evidence" value="ECO:0007669"/>
    <property type="project" value="InterPro"/>
</dbReference>
<dbReference type="Proteomes" id="UP000006643">
    <property type="component" value="Unassembled WGS sequence"/>
</dbReference>
<dbReference type="Gene3D" id="3.20.20.80">
    <property type="entry name" value="Glycosidases"/>
    <property type="match status" value="1"/>
</dbReference>
<dbReference type="PRINTS" id="PR00843">
    <property type="entry name" value="GLHYDRLASE30"/>
</dbReference>
<dbReference type="STRING" id="403677.D0NWF6"/>
<dbReference type="InParanoid" id="D0NWF6"/>
<organism evidence="5 6">
    <name type="scientific">Phytophthora infestans (strain T30-4)</name>
    <name type="common">Potato late blight agent</name>
    <dbReference type="NCBI Taxonomy" id="403677"/>
    <lineage>
        <taxon>Eukaryota</taxon>
        <taxon>Sar</taxon>
        <taxon>Stramenopiles</taxon>
        <taxon>Oomycota</taxon>
        <taxon>Peronosporomycetes</taxon>
        <taxon>Peronosporales</taxon>
        <taxon>Peronosporaceae</taxon>
        <taxon>Phytophthora</taxon>
    </lineage>
</organism>
<dbReference type="GeneID" id="9471270"/>
<evidence type="ECO:0000313" key="5">
    <source>
        <dbReference type="EMBL" id="EEY67012.1"/>
    </source>
</evidence>
<name>D0NWF6_PHYIT</name>
<keyword evidence="2" id="KW-0732">Signal</keyword>
<accession>D0NWF6</accession>
<dbReference type="Pfam" id="PF02055">
    <property type="entry name" value="Glyco_hydro_30"/>
    <property type="match status" value="1"/>
</dbReference>
<dbReference type="EMBL" id="DS028175">
    <property type="protein sequence ID" value="EEY67012.1"/>
    <property type="molecule type" value="Genomic_DNA"/>
</dbReference>
<gene>
    <name evidence="5" type="ORF">PITG_17502</name>
</gene>
<keyword evidence="6" id="KW-1185">Reference proteome</keyword>
<evidence type="ECO:0000256" key="3">
    <source>
        <dbReference type="ARBA" id="ARBA00022801"/>
    </source>
</evidence>
<dbReference type="HOGENOM" id="CLU_1700147_0_0_1"/>
<keyword evidence="3" id="KW-0378">Hydrolase</keyword>
<dbReference type="InterPro" id="IPR017853">
    <property type="entry name" value="GH"/>
</dbReference>
<dbReference type="GO" id="GO:0016020">
    <property type="term" value="C:membrane"/>
    <property type="evidence" value="ECO:0007669"/>
    <property type="project" value="GOC"/>
</dbReference>
<evidence type="ECO:0000256" key="1">
    <source>
        <dbReference type="ARBA" id="ARBA00005382"/>
    </source>
</evidence>
<sequence length="155" mass="17028">MLNPHLLTAIAGTLLSQLKTCRPPAVTVGIYTTSKDGDRFAYTVINIDTTTTIIGFGGAFTDAAAINVYKLSSKLQQTVLDQYFSKTGLQYTLGRVPIGSTDFSNGIYSYNDVVDDFEIKHFSVNVDKFSSSHKIELIQRALNTTSHEMKLYASS</sequence>
<dbReference type="SUPFAM" id="SSF51445">
    <property type="entry name" value="(Trans)glycosidases"/>
    <property type="match status" value="1"/>
</dbReference>
<reference evidence="6" key="1">
    <citation type="journal article" date="2009" name="Nature">
        <title>Genome sequence and analysis of the Irish potato famine pathogen Phytophthora infestans.</title>
        <authorList>
            <consortium name="The Broad Institute Genome Sequencing Platform"/>
            <person name="Haas B.J."/>
            <person name="Kamoun S."/>
            <person name="Zody M.C."/>
            <person name="Jiang R.H."/>
            <person name="Handsaker R.E."/>
            <person name="Cano L.M."/>
            <person name="Grabherr M."/>
            <person name="Kodira C.D."/>
            <person name="Raffaele S."/>
            <person name="Torto-Alalibo T."/>
            <person name="Bozkurt T.O."/>
            <person name="Ah-Fong A.M."/>
            <person name="Alvarado L."/>
            <person name="Anderson V.L."/>
            <person name="Armstrong M.R."/>
            <person name="Avrova A."/>
            <person name="Baxter L."/>
            <person name="Beynon J."/>
            <person name="Boevink P.C."/>
            <person name="Bollmann S.R."/>
            <person name="Bos J.I."/>
            <person name="Bulone V."/>
            <person name="Cai G."/>
            <person name="Cakir C."/>
            <person name="Carrington J.C."/>
            <person name="Chawner M."/>
            <person name="Conti L."/>
            <person name="Costanzo S."/>
            <person name="Ewan R."/>
            <person name="Fahlgren N."/>
            <person name="Fischbach M.A."/>
            <person name="Fugelstad J."/>
            <person name="Gilroy E.M."/>
            <person name="Gnerre S."/>
            <person name="Green P.J."/>
            <person name="Grenville-Briggs L.J."/>
            <person name="Griffith J."/>
            <person name="Grunwald N.J."/>
            <person name="Horn K."/>
            <person name="Horner N.R."/>
            <person name="Hu C.H."/>
            <person name="Huitema E."/>
            <person name="Jeong D.H."/>
            <person name="Jones A.M."/>
            <person name="Jones J.D."/>
            <person name="Jones R.W."/>
            <person name="Karlsson E.K."/>
            <person name="Kunjeti S.G."/>
            <person name="Lamour K."/>
            <person name="Liu Z."/>
            <person name="Ma L."/>
            <person name="Maclean D."/>
            <person name="Chibucos M.C."/>
            <person name="McDonald H."/>
            <person name="McWalters J."/>
            <person name="Meijer H.J."/>
            <person name="Morgan W."/>
            <person name="Morris P.F."/>
            <person name="Munro C.A."/>
            <person name="O'Neill K."/>
            <person name="Ospina-Giraldo M."/>
            <person name="Pinzon A."/>
            <person name="Pritchard L."/>
            <person name="Ramsahoye B."/>
            <person name="Ren Q."/>
            <person name="Restrepo S."/>
            <person name="Roy S."/>
            <person name="Sadanandom A."/>
            <person name="Savidor A."/>
            <person name="Schornack S."/>
            <person name="Schwartz D.C."/>
            <person name="Schumann U.D."/>
            <person name="Schwessinger B."/>
            <person name="Seyer L."/>
            <person name="Sharpe T."/>
            <person name="Silvar C."/>
            <person name="Song J."/>
            <person name="Studholme D.J."/>
            <person name="Sykes S."/>
            <person name="Thines M."/>
            <person name="van de Vondervoort P.J."/>
            <person name="Phuntumart V."/>
            <person name="Wawra S."/>
            <person name="Weide R."/>
            <person name="Win J."/>
            <person name="Young C."/>
            <person name="Zhou S."/>
            <person name="Fry W."/>
            <person name="Meyers B.C."/>
            <person name="van West P."/>
            <person name="Ristaino J."/>
            <person name="Govers F."/>
            <person name="Birch P.R."/>
            <person name="Whisson S.C."/>
            <person name="Judelson H.S."/>
            <person name="Nusbaum C."/>
        </authorList>
    </citation>
    <scope>NUCLEOTIDE SEQUENCE [LARGE SCALE GENOMIC DNA]</scope>
    <source>
        <strain evidence="6">T30-4</strain>
    </source>
</reference>